<dbReference type="CDD" id="cd10227">
    <property type="entry name" value="ASKHA_NBD_ParM-like"/>
    <property type="match status" value="1"/>
</dbReference>
<dbReference type="EMBL" id="SXFB01000002">
    <property type="protein sequence ID" value="NFV25200.1"/>
    <property type="molecule type" value="Genomic_DNA"/>
</dbReference>
<dbReference type="InterPro" id="IPR043129">
    <property type="entry name" value="ATPase_NBD"/>
</dbReference>
<dbReference type="Pfam" id="PF17989">
    <property type="entry name" value="ALP_N"/>
    <property type="match status" value="1"/>
</dbReference>
<accession>A0A6B4JKV0</accession>
<gene>
    <name evidence="2" type="ORF">FDG31_03305</name>
</gene>
<reference evidence="2 3" key="1">
    <citation type="submission" date="2019-04" db="EMBL/GenBank/DDBJ databases">
        <title>Genome sequencing of Clostridium botulinum Groups I-IV and Clostridium butyricum.</title>
        <authorList>
            <person name="Brunt J."/>
            <person name="Van Vliet A.H.M."/>
            <person name="Stringer S.C."/>
            <person name="Carter A.T."/>
            <person name="Peck M.W."/>
        </authorList>
    </citation>
    <scope>NUCLEOTIDE SEQUENCE [LARGE SCALE GENOMIC DNA]</scope>
    <source>
        <strain evidence="2 3">BL81</strain>
    </source>
</reference>
<protein>
    <submittedName>
        <fullName evidence="2">ParM/StbA family protein</fullName>
    </submittedName>
</protein>
<dbReference type="RefSeq" id="WP_003373496.1">
    <property type="nucleotide sequence ID" value="NZ_JACBBA010000002.1"/>
</dbReference>
<organism evidence="2 3">
    <name type="scientific">Clostridium botulinum</name>
    <dbReference type="NCBI Taxonomy" id="1491"/>
    <lineage>
        <taxon>Bacteria</taxon>
        <taxon>Bacillati</taxon>
        <taxon>Bacillota</taxon>
        <taxon>Clostridia</taxon>
        <taxon>Eubacteriales</taxon>
        <taxon>Clostridiaceae</taxon>
        <taxon>Clostridium</taxon>
    </lineage>
</organism>
<evidence type="ECO:0000259" key="1">
    <source>
        <dbReference type="Pfam" id="PF17989"/>
    </source>
</evidence>
<evidence type="ECO:0000313" key="2">
    <source>
        <dbReference type="EMBL" id="NFV25200.1"/>
    </source>
</evidence>
<feature type="domain" description="Actin-like protein N-terminal" evidence="1">
    <location>
        <begin position="13"/>
        <end position="144"/>
    </location>
</feature>
<comment type="caution">
    <text evidence="2">The sequence shown here is derived from an EMBL/GenBank/DDBJ whole genome shotgun (WGS) entry which is preliminary data.</text>
</comment>
<name>A0A6B4JKV0_CLOBO</name>
<dbReference type="Gene3D" id="3.30.420.40">
    <property type="match status" value="2"/>
</dbReference>
<evidence type="ECO:0000313" key="3">
    <source>
        <dbReference type="Proteomes" id="UP000486903"/>
    </source>
</evidence>
<proteinExistence type="predicted"/>
<dbReference type="Proteomes" id="UP000486903">
    <property type="component" value="Unassembled WGS sequence"/>
</dbReference>
<dbReference type="SUPFAM" id="SSF53067">
    <property type="entry name" value="Actin-like ATPase domain"/>
    <property type="match status" value="2"/>
</dbReference>
<dbReference type="AlphaFoldDB" id="A0A6B4JKV0"/>
<sequence length="298" mass="33598">MENNNGLVRITVVDAGNYNMKYMGKGEMGSFSSKVSTDEQPFNDAYDRIEIDGKITYIGQFGELSREYNKVDRNLLPQILFAICKANNDVDTITTNITTMLPILQMTNKSKIIEQLKSQNPFKVKVNGKDKTIFIKQVAVLPESFTSFYDMTKEQQKEDVCIVDCGSRTVNVCTFINNGKLEKTATLKLGSLDFFKKVKSIEASKGKDYVEEDIERLINNGKITVAEKQYKDFFNEILNSIKADVNIDNYATYFTGGTAKMFQKYIPNGCKLFVNPLYSNLNGALKASELKWGKVVNG</sequence>
<dbReference type="InterPro" id="IPR040607">
    <property type="entry name" value="ALP_N"/>
</dbReference>